<organism evidence="2 3">
    <name type="scientific">Clohesyomyces aquaticus</name>
    <dbReference type="NCBI Taxonomy" id="1231657"/>
    <lineage>
        <taxon>Eukaryota</taxon>
        <taxon>Fungi</taxon>
        <taxon>Dikarya</taxon>
        <taxon>Ascomycota</taxon>
        <taxon>Pezizomycotina</taxon>
        <taxon>Dothideomycetes</taxon>
        <taxon>Pleosporomycetidae</taxon>
        <taxon>Pleosporales</taxon>
        <taxon>Lindgomycetaceae</taxon>
        <taxon>Clohesyomyces</taxon>
    </lineage>
</organism>
<evidence type="ECO:0000313" key="3">
    <source>
        <dbReference type="Proteomes" id="UP000193144"/>
    </source>
</evidence>
<sequence length="110" mass="11631">MAGWLHKLQAAAHGGAHVHLHLVLAPTDCAAVWYELRGHGGRPRALDGWKKTMVTRPGGHLEHDLAIVVCQEGGGPNGTGRSHQPPPGGDASRTFTVAAFNLTSSDWGLE</sequence>
<gene>
    <name evidence="2" type="ORF">BCR34DRAFT_592950</name>
</gene>
<protein>
    <submittedName>
        <fullName evidence="2">Uncharacterized protein</fullName>
    </submittedName>
</protein>
<keyword evidence="3" id="KW-1185">Reference proteome</keyword>
<dbReference type="Proteomes" id="UP000193144">
    <property type="component" value="Unassembled WGS sequence"/>
</dbReference>
<comment type="caution">
    <text evidence="2">The sequence shown here is derived from an EMBL/GenBank/DDBJ whole genome shotgun (WGS) entry which is preliminary data.</text>
</comment>
<evidence type="ECO:0000256" key="1">
    <source>
        <dbReference type="SAM" id="MobiDB-lite"/>
    </source>
</evidence>
<dbReference type="AlphaFoldDB" id="A0A1Y1YMS6"/>
<dbReference type="EMBL" id="MCFA01000200">
    <property type="protein sequence ID" value="ORX99295.1"/>
    <property type="molecule type" value="Genomic_DNA"/>
</dbReference>
<accession>A0A1Y1YMS6</accession>
<reference evidence="2 3" key="1">
    <citation type="submission" date="2016-07" db="EMBL/GenBank/DDBJ databases">
        <title>Pervasive Adenine N6-methylation of Active Genes in Fungi.</title>
        <authorList>
            <consortium name="DOE Joint Genome Institute"/>
            <person name="Mondo S.J."/>
            <person name="Dannebaum R.O."/>
            <person name="Kuo R.C."/>
            <person name="Labutti K."/>
            <person name="Haridas S."/>
            <person name="Kuo A."/>
            <person name="Salamov A."/>
            <person name="Ahrendt S.R."/>
            <person name="Lipzen A."/>
            <person name="Sullivan W."/>
            <person name="Andreopoulos W.B."/>
            <person name="Clum A."/>
            <person name="Lindquist E."/>
            <person name="Daum C."/>
            <person name="Ramamoorthy G.K."/>
            <person name="Gryganskyi A."/>
            <person name="Culley D."/>
            <person name="Magnuson J.K."/>
            <person name="James T.Y."/>
            <person name="O'Malley M.A."/>
            <person name="Stajich J.E."/>
            <person name="Spatafora J.W."/>
            <person name="Visel A."/>
            <person name="Grigoriev I.V."/>
        </authorList>
    </citation>
    <scope>NUCLEOTIDE SEQUENCE [LARGE SCALE GENOMIC DNA]</scope>
    <source>
        <strain evidence="2 3">CBS 115471</strain>
    </source>
</reference>
<evidence type="ECO:0000313" key="2">
    <source>
        <dbReference type="EMBL" id="ORX99295.1"/>
    </source>
</evidence>
<name>A0A1Y1YMS6_9PLEO</name>
<proteinExistence type="predicted"/>
<feature type="region of interest" description="Disordered" evidence="1">
    <location>
        <begin position="72"/>
        <end position="92"/>
    </location>
</feature>